<dbReference type="PANTHER" id="PTHR42831">
    <property type="entry name" value="FE-S PROTEIN MATURATION AUXILIARY FACTOR YITW"/>
    <property type="match status" value="1"/>
</dbReference>
<organism evidence="3 4">
    <name type="scientific">Leucothrix pacifica</name>
    <dbReference type="NCBI Taxonomy" id="1247513"/>
    <lineage>
        <taxon>Bacteria</taxon>
        <taxon>Pseudomonadati</taxon>
        <taxon>Pseudomonadota</taxon>
        <taxon>Gammaproteobacteria</taxon>
        <taxon>Thiotrichales</taxon>
        <taxon>Thiotrichaceae</taxon>
        <taxon>Leucothrix</taxon>
    </lineage>
</organism>
<proteinExistence type="predicted"/>
<evidence type="ECO:0000313" key="4">
    <source>
        <dbReference type="Proteomes" id="UP000245539"/>
    </source>
</evidence>
<name>A0A317CAW6_9GAMM</name>
<dbReference type="EMBL" id="QGKM01000045">
    <property type="protein sequence ID" value="PWQ95509.1"/>
    <property type="molecule type" value="Genomic_DNA"/>
</dbReference>
<dbReference type="NCBIfam" id="TIGR02159">
    <property type="entry name" value="PA_CoA_Oxy4"/>
    <property type="match status" value="1"/>
</dbReference>
<dbReference type="Gene3D" id="3.30.300.130">
    <property type="entry name" value="Fe-S cluster assembly (FSCA)"/>
    <property type="match status" value="1"/>
</dbReference>
<dbReference type="OrthoDB" id="5756752at2"/>
<dbReference type="InterPro" id="IPR052339">
    <property type="entry name" value="Fe-S_Maturation_MIP18"/>
</dbReference>
<keyword evidence="4" id="KW-1185">Reference proteome</keyword>
<evidence type="ECO:0000259" key="1">
    <source>
        <dbReference type="Pfam" id="PF01883"/>
    </source>
</evidence>
<dbReference type="InterPro" id="IPR056572">
    <property type="entry name" value="Zn_ribbon_PaaD"/>
</dbReference>
<dbReference type="Proteomes" id="UP000245539">
    <property type="component" value="Unassembled WGS sequence"/>
</dbReference>
<feature type="domain" description="MIP18 family-like" evidence="1">
    <location>
        <begin position="26"/>
        <end position="86"/>
    </location>
</feature>
<dbReference type="InterPro" id="IPR011883">
    <property type="entry name" value="PaaD-like"/>
</dbReference>
<dbReference type="Pfam" id="PF01883">
    <property type="entry name" value="FeS_assembly_P"/>
    <property type="match status" value="1"/>
</dbReference>
<feature type="domain" description="PaaD zinc beta ribbon" evidence="2">
    <location>
        <begin position="136"/>
        <end position="179"/>
    </location>
</feature>
<gene>
    <name evidence="3" type="primary">paaJ</name>
    <name evidence="3" type="ORF">DKW60_14725</name>
</gene>
<evidence type="ECO:0000259" key="2">
    <source>
        <dbReference type="Pfam" id="PF23451"/>
    </source>
</evidence>
<dbReference type="SUPFAM" id="SSF117916">
    <property type="entry name" value="Fe-S cluster assembly (FSCA) domain-like"/>
    <property type="match status" value="1"/>
</dbReference>
<dbReference type="PANTHER" id="PTHR42831:SF3">
    <property type="entry name" value="1,2-PHENYLACETYL-COA EPOXIDASE, SUBUNIT D-RELATED"/>
    <property type="match status" value="1"/>
</dbReference>
<comment type="caution">
    <text evidence="3">The sequence shown here is derived from an EMBL/GenBank/DDBJ whole genome shotgun (WGS) entry which is preliminary data.</text>
</comment>
<evidence type="ECO:0000313" key="3">
    <source>
        <dbReference type="EMBL" id="PWQ95509.1"/>
    </source>
</evidence>
<dbReference type="InterPro" id="IPR034904">
    <property type="entry name" value="FSCA_dom_sf"/>
</dbReference>
<sequence>MSDIPVVSNAWAERLQHRQQSQVPELWDMLDVVNDPEVPALSLWDLGVLCDLHKDEYGKVTVWITPTYSGCPAISTMQDDIESELARAGFNDYEVKTKLAPAWTTDWLSPEGRRKLREYGIAPPTQSACGNASGLTPEFGVECPHCSSSDTKRLSEFGSTACKALFQCNDCHEAFDYFKQI</sequence>
<dbReference type="Pfam" id="PF23451">
    <property type="entry name" value="Zn_ribbon_PaaD"/>
    <property type="match status" value="1"/>
</dbReference>
<accession>A0A317CAW6</accession>
<dbReference type="InterPro" id="IPR002744">
    <property type="entry name" value="MIP18-like"/>
</dbReference>
<dbReference type="AlphaFoldDB" id="A0A317CAW6"/>
<reference evidence="3 4" key="1">
    <citation type="submission" date="2018-05" db="EMBL/GenBank/DDBJ databases">
        <title>Leucothrix arctica sp. nov., isolated from Arctic seawater.</title>
        <authorList>
            <person name="Choi A."/>
            <person name="Baek K."/>
        </authorList>
    </citation>
    <scope>NUCLEOTIDE SEQUENCE [LARGE SCALE GENOMIC DNA]</scope>
    <source>
        <strain evidence="3 4">JCM 18388</strain>
    </source>
</reference>
<protein>
    <submittedName>
        <fullName evidence="3">Phenylacetate-CoA oxygenase subunit PaaJ</fullName>
    </submittedName>
</protein>